<dbReference type="SUPFAM" id="SSF54637">
    <property type="entry name" value="Thioesterase/thiol ester dehydrase-isomerase"/>
    <property type="match status" value="1"/>
</dbReference>
<evidence type="ECO:0000259" key="2">
    <source>
        <dbReference type="Pfam" id="PF03061"/>
    </source>
</evidence>
<gene>
    <name evidence="3" type="ORF">MMARJ_01540</name>
</gene>
<dbReference type="NCBIfam" id="TIGR00369">
    <property type="entry name" value="unchar_dom_1"/>
    <property type="match status" value="1"/>
</dbReference>
<evidence type="ECO:0000313" key="3">
    <source>
        <dbReference type="EMBL" id="BBY09414.1"/>
    </source>
</evidence>
<organism evidence="3 4">
    <name type="scientific">Mycobacterium marseillense</name>
    <dbReference type="NCBI Taxonomy" id="701042"/>
    <lineage>
        <taxon>Bacteria</taxon>
        <taxon>Bacillati</taxon>
        <taxon>Actinomycetota</taxon>
        <taxon>Actinomycetes</taxon>
        <taxon>Mycobacteriales</taxon>
        <taxon>Mycobacteriaceae</taxon>
        <taxon>Mycobacterium</taxon>
        <taxon>Mycobacterium avium complex (MAC)</taxon>
    </lineage>
</organism>
<dbReference type="Gene3D" id="3.10.129.10">
    <property type="entry name" value="Hotdog Thioesterase"/>
    <property type="match status" value="1"/>
</dbReference>
<dbReference type="InterPro" id="IPR029069">
    <property type="entry name" value="HotDog_dom_sf"/>
</dbReference>
<dbReference type="InterPro" id="IPR006683">
    <property type="entry name" value="Thioestr_dom"/>
</dbReference>
<dbReference type="Pfam" id="PF03061">
    <property type="entry name" value="4HBT"/>
    <property type="match status" value="1"/>
</dbReference>
<dbReference type="Proteomes" id="UP000466831">
    <property type="component" value="Chromosome"/>
</dbReference>
<dbReference type="InterPro" id="IPR003736">
    <property type="entry name" value="PAAI_dom"/>
</dbReference>
<dbReference type="CDD" id="cd03443">
    <property type="entry name" value="PaaI_thioesterase"/>
    <property type="match status" value="1"/>
</dbReference>
<evidence type="ECO:0000256" key="1">
    <source>
        <dbReference type="ARBA" id="ARBA00022801"/>
    </source>
</evidence>
<reference evidence="3 4" key="1">
    <citation type="journal article" date="2019" name="Emerg. Microbes Infect.">
        <title>Comprehensive subspecies identification of 175 nontuberculous mycobacteria species based on 7547 genomic profiles.</title>
        <authorList>
            <person name="Matsumoto Y."/>
            <person name="Kinjo T."/>
            <person name="Motooka D."/>
            <person name="Nabeya D."/>
            <person name="Jung N."/>
            <person name="Uechi K."/>
            <person name="Horii T."/>
            <person name="Iida T."/>
            <person name="Fujita J."/>
            <person name="Nakamura S."/>
        </authorList>
    </citation>
    <scope>NUCLEOTIDE SEQUENCE [LARGE SCALE GENOMIC DNA]</scope>
    <source>
        <strain evidence="3 4">JCM 17324</strain>
    </source>
</reference>
<evidence type="ECO:0000313" key="4">
    <source>
        <dbReference type="Proteomes" id="UP000466831"/>
    </source>
</evidence>
<protein>
    <submittedName>
        <fullName evidence="3">Phenylacetic acid degradation protein</fullName>
    </submittedName>
</protein>
<keyword evidence="4" id="KW-1185">Reference proteome</keyword>
<accession>A0ABM7J6G1</accession>
<sequence length="149" mass="15377">MTNNSPAAPRPMDVTVPGHLFAQLPFYDVVDTDDSVVVDLHNRPDLTNLRGALQGGLVATLIDVAAGRLAVKYAGDGGGAGTADMSIHFLAPIVDGPARAIATLVRAGKRMIVVGVDVCDVGRNRLAARATLSFAILASRDPVHSAAAP</sequence>
<name>A0ABM7J6G1_9MYCO</name>
<proteinExistence type="predicted"/>
<keyword evidence="1" id="KW-0378">Hydrolase</keyword>
<feature type="domain" description="Thioesterase" evidence="2">
    <location>
        <begin position="52"/>
        <end position="123"/>
    </location>
</feature>
<dbReference type="EMBL" id="AP022584">
    <property type="protein sequence ID" value="BBY09414.1"/>
    <property type="molecule type" value="Genomic_DNA"/>
</dbReference>